<dbReference type="InParanoid" id="A0A0H2RWC2"/>
<keyword evidence="3" id="KW-0862">Zinc</keyword>
<dbReference type="Gene3D" id="2.170.270.10">
    <property type="entry name" value="SET domain"/>
    <property type="match status" value="1"/>
</dbReference>
<evidence type="ECO:0000259" key="5">
    <source>
        <dbReference type="PROSITE" id="PS50865"/>
    </source>
</evidence>
<dbReference type="SUPFAM" id="SSF144232">
    <property type="entry name" value="HIT/MYND zinc finger-like"/>
    <property type="match status" value="1"/>
</dbReference>
<evidence type="ECO:0000256" key="2">
    <source>
        <dbReference type="ARBA" id="ARBA00022771"/>
    </source>
</evidence>
<evidence type="ECO:0000313" key="7">
    <source>
        <dbReference type="Proteomes" id="UP000053477"/>
    </source>
</evidence>
<dbReference type="PROSITE" id="PS01360">
    <property type="entry name" value="ZF_MYND_1"/>
    <property type="match status" value="1"/>
</dbReference>
<dbReference type="Gene3D" id="1.10.220.160">
    <property type="match status" value="1"/>
</dbReference>
<dbReference type="InterPro" id="IPR002893">
    <property type="entry name" value="Znf_MYND"/>
</dbReference>
<dbReference type="AlphaFoldDB" id="A0A0H2RWC2"/>
<dbReference type="Pfam" id="PF01753">
    <property type="entry name" value="zf-MYND"/>
    <property type="match status" value="1"/>
</dbReference>
<accession>A0A0H2RWC2</accession>
<evidence type="ECO:0000313" key="6">
    <source>
        <dbReference type="EMBL" id="KLO13733.1"/>
    </source>
</evidence>
<evidence type="ECO:0000256" key="1">
    <source>
        <dbReference type="ARBA" id="ARBA00022723"/>
    </source>
</evidence>
<keyword evidence="2 4" id="KW-0863">Zinc-finger</keyword>
<protein>
    <recommendedName>
        <fullName evidence="5">MYND-type domain-containing protein</fullName>
    </recommendedName>
</protein>
<dbReference type="PROSITE" id="PS50865">
    <property type="entry name" value="ZF_MYND_2"/>
    <property type="match status" value="1"/>
</dbReference>
<reference evidence="6 7" key="1">
    <citation type="submission" date="2015-04" db="EMBL/GenBank/DDBJ databases">
        <title>Complete genome sequence of Schizopora paradoxa KUC8140, a cosmopolitan wood degrader in East Asia.</title>
        <authorList>
            <consortium name="DOE Joint Genome Institute"/>
            <person name="Min B."/>
            <person name="Park H."/>
            <person name="Jang Y."/>
            <person name="Kim J.-J."/>
            <person name="Kim K.H."/>
            <person name="Pangilinan J."/>
            <person name="Lipzen A."/>
            <person name="Riley R."/>
            <person name="Grigoriev I.V."/>
            <person name="Spatafora J.W."/>
            <person name="Choi I.-G."/>
        </authorList>
    </citation>
    <scope>NUCLEOTIDE SEQUENCE [LARGE SCALE GENOMIC DNA]</scope>
    <source>
        <strain evidence="6 7">KUC8140</strain>
    </source>
</reference>
<keyword evidence="7" id="KW-1185">Reference proteome</keyword>
<sequence length="791" mass="89740">MSTRQYARERAKWSKQRTDQELRHVMSTTVPRAKSGDLQAMKYLSEGAERFPEFVTLDVFGALLENLQASKVPPVETLPTSFVFKADGSFRNINVERALQAIRGLANTASSSHVIQSKPEICELLIDRWPDVLSWMWYFYIACFERDLADKKYRKHMHRNFCMMFAVGRAQKKCALGIADIPGTIRFATMICMLDPEGSFLTKDDVCTGTFTLMHLLHLSIPATINSFLLDEVVEALGGDSKLFIDTIVARLLDSFSTPEIIEKAVTTYLTIFVVLEQIPQHPLSAVSRTKNLIVIGTTMLLRAMDILSDANCGRSDPDYPSQIRRVAATFLSLISAILIKGENRIKQALQAFQAGIMTALLELAPLAYAFEPLDRDWIVSALRQLTRLTTQIPIARQASAELERLESRCSIQAQFNASTCTLNVRNAWVAFYDAIIARRKILSQIQALDSTPMACDNCFRFDERANFKKCAGCGMAHYCSKDCQSRAWKEKGHRTECKTLKGKPAKRRTARQEMYFLARVAVNDAQDKKEQMMEIARIGLRYISVTVDYTEFPPRCTVGCDMDELQSYLEKTSEITKATSRLMNRCEAERSQDPGLCSERSSPLPDSEKQILDILFEHSSYEFTDSKGAEVCRIQLVDGEVVTDATGKLTNRAPPIQLIVLLPSVFGSPPREEHFVIDDFWEFVHIKFEDNRVGLPELFQEMDEEDKYTFRLDNENEPPDVQELRRRSLLWQSQAALAIKEKAYSVEQTQDKLLDLVRKVGNNRAEAVKIMMSVAKRSQLRQTSSDVRST</sequence>
<dbReference type="Proteomes" id="UP000053477">
    <property type="component" value="Unassembled WGS sequence"/>
</dbReference>
<name>A0A0H2RWC2_9AGAM</name>
<evidence type="ECO:0000256" key="4">
    <source>
        <dbReference type="PROSITE-ProRule" id="PRU00134"/>
    </source>
</evidence>
<dbReference type="InterPro" id="IPR046341">
    <property type="entry name" value="SET_dom_sf"/>
</dbReference>
<dbReference type="GO" id="GO:0008270">
    <property type="term" value="F:zinc ion binding"/>
    <property type="evidence" value="ECO:0007669"/>
    <property type="project" value="UniProtKB-KW"/>
</dbReference>
<dbReference type="OrthoDB" id="265717at2759"/>
<gene>
    <name evidence="6" type="ORF">SCHPADRAFT_889832</name>
</gene>
<feature type="domain" description="MYND-type" evidence="5">
    <location>
        <begin position="456"/>
        <end position="498"/>
    </location>
</feature>
<dbReference type="Gene3D" id="6.10.140.2220">
    <property type="match status" value="1"/>
</dbReference>
<dbReference type="STRING" id="27342.A0A0H2RWC2"/>
<organism evidence="6 7">
    <name type="scientific">Schizopora paradoxa</name>
    <dbReference type="NCBI Taxonomy" id="27342"/>
    <lineage>
        <taxon>Eukaryota</taxon>
        <taxon>Fungi</taxon>
        <taxon>Dikarya</taxon>
        <taxon>Basidiomycota</taxon>
        <taxon>Agaricomycotina</taxon>
        <taxon>Agaricomycetes</taxon>
        <taxon>Hymenochaetales</taxon>
        <taxon>Schizoporaceae</taxon>
        <taxon>Schizopora</taxon>
    </lineage>
</organism>
<evidence type="ECO:0000256" key="3">
    <source>
        <dbReference type="ARBA" id="ARBA00022833"/>
    </source>
</evidence>
<dbReference type="EMBL" id="KQ085955">
    <property type="protein sequence ID" value="KLO13733.1"/>
    <property type="molecule type" value="Genomic_DNA"/>
</dbReference>
<proteinExistence type="predicted"/>
<keyword evidence="1" id="KW-0479">Metal-binding</keyword>